<comment type="caution">
    <text evidence="2">The sequence shown here is derived from an EMBL/GenBank/DDBJ whole genome shotgun (WGS) entry which is preliminary data.</text>
</comment>
<feature type="region of interest" description="Disordered" evidence="1">
    <location>
        <begin position="124"/>
        <end position="156"/>
    </location>
</feature>
<dbReference type="EMBL" id="AAMD01000213">
    <property type="protein sequence ID" value="EAU62702.1"/>
    <property type="molecule type" value="Genomic_DNA"/>
</dbReference>
<reference evidence="2 3" key="1">
    <citation type="submission" date="2006-04" db="EMBL/GenBank/DDBJ databases">
        <authorList>
            <person name="Nierman W.C."/>
        </authorList>
    </citation>
    <scope>NUCLEOTIDE SEQUENCE [LARGE SCALE GENOMIC DNA]</scope>
    <source>
        <strain evidence="2 3">DW4/3-1</strain>
    </source>
</reference>
<sequence>MGPDVGRVPYFAVVVTAWDVSPYRRVVGSGVASSGARTGSAVTGAGGFGGLGGVGAAGVPGCHCGMKLQVGTSATSSCGLPAPSGAAATGVSRSTPRSSHEAVVSWPACTSAPAPCVTNSHVAASCKGSSDSGGSSPRSMGARFFSSTGGSSGEAS</sequence>
<feature type="non-terminal residue" evidence="2">
    <location>
        <position position="156"/>
    </location>
</feature>
<feature type="compositionally biased region" description="Polar residues" evidence="1">
    <location>
        <begin position="145"/>
        <end position="156"/>
    </location>
</feature>
<evidence type="ECO:0000313" key="3">
    <source>
        <dbReference type="Proteomes" id="UP000032702"/>
    </source>
</evidence>
<protein>
    <submittedName>
        <fullName evidence="2">Uncharacterized protein</fullName>
    </submittedName>
</protein>
<accession>Q08QE8</accession>
<feature type="compositionally biased region" description="Low complexity" evidence="1">
    <location>
        <begin position="125"/>
        <end position="141"/>
    </location>
</feature>
<dbReference type="AlphaFoldDB" id="Q08QE8"/>
<gene>
    <name evidence="2" type="ORF">STIAU_7231</name>
</gene>
<evidence type="ECO:0000313" key="2">
    <source>
        <dbReference type="EMBL" id="EAU62702.1"/>
    </source>
</evidence>
<feature type="region of interest" description="Disordered" evidence="1">
    <location>
        <begin position="73"/>
        <end position="100"/>
    </location>
</feature>
<evidence type="ECO:0000256" key="1">
    <source>
        <dbReference type="SAM" id="MobiDB-lite"/>
    </source>
</evidence>
<proteinExistence type="predicted"/>
<name>Q08QE8_STIAD</name>
<organism evidence="2 3">
    <name type="scientific">Stigmatella aurantiaca (strain DW4/3-1)</name>
    <dbReference type="NCBI Taxonomy" id="378806"/>
    <lineage>
        <taxon>Bacteria</taxon>
        <taxon>Pseudomonadati</taxon>
        <taxon>Myxococcota</taxon>
        <taxon>Myxococcia</taxon>
        <taxon>Myxococcales</taxon>
        <taxon>Cystobacterineae</taxon>
        <taxon>Archangiaceae</taxon>
        <taxon>Stigmatella</taxon>
    </lineage>
</organism>
<dbReference type="Proteomes" id="UP000032702">
    <property type="component" value="Unassembled WGS sequence"/>
</dbReference>